<comment type="caution">
    <text evidence="8">The sequence shown here is derived from an EMBL/GenBank/DDBJ whole genome shotgun (WGS) entry which is preliminary data.</text>
</comment>
<sequence length="123" mass="13634">MIQHLTILNVADNSGAKSLKVIRVLGGYKKRFARIGDVITCSVKEAAPRAGVKKGEVVHAVIVRQRKELRRQDGTYIRFDENAAVVIDKKSKEPKGTRIFGPIARELRAKGFQKIVSLAPEVL</sequence>
<accession>A0A2H0N3U4</accession>
<dbReference type="Pfam" id="PF00238">
    <property type="entry name" value="Ribosomal_L14"/>
    <property type="match status" value="1"/>
</dbReference>
<dbReference type="InterPro" id="IPR019972">
    <property type="entry name" value="Ribosomal_uL14_CS"/>
</dbReference>
<dbReference type="Proteomes" id="UP000229600">
    <property type="component" value="Unassembled WGS sequence"/>
</dbReference>
<evidence type="ECO:0000313" key="8">
    <source>
        <dbReference type="EMBL" id="PIR03560.1"/>
    </source>
</evidence>
<dbReference type="GO" id="GO:0003735">
    <property type="term" value="F:structural constituent of ribosome"/>
    <property type="evidence" value="ECO:0007669"/>
    <property type="project" value="InterPro"/>
</dbReference>
<evidence type="ECO:0000256" key="4">
    <source>
        <dbReference type="ARBA" id="ARBA00023274"/>
    </source>
</evidence>
<dbReference type="EMBL" id="PCWN01000011">
    <property type="protein sequence ID" value="PIR03560.1"/>
    <property type="molecule type" value="Genomic_DNA"/>
</dbReference>
<dbReference type="SUPFAM" id="SSF50193">
    <property type="entry name" value="Ribosomal protein L14"/>
    <property type="match status" value="1"/>
</dbReference>
<dbReference type="GO" id="GO:0070180">
    <property type="term" value="F:large ribosomal subunit rRNA binding"/>
    <property type="evidence" value="ECO:0007669"/>
    <property type="project" value="TreeGrafter"/>
</dbReference>
<keyword evidence="2 5" id="KW-0694">RNA-binding</keyword>
<keyword evidence="1 5" id="KW-0699">rRNA-binding</keyword>
<dbReference type="FunFam" id="2.40.150.20:FF:000001">
    <property type="entry name" value="50S ribosomal protein L14"/>
    <property type="match status" value="1"/>
</dbReference>
<gene>
    <name evidence="5" type="primary">rplN</name>
    <name evidence="8" type="ORF">COV59_05215</name>
</gene>
<name>A0A2H0N3U4_9BACT</name>
<dbReference type="PROSITE" id="PS00049">
    <property type="entry name" value="RIBOSOMAL_L14"/>
    <property type="match status" value="1"/>
</dbReference>
<dbReference type="SMART" id="SM01374">
    <property type="entry name" value="Ribosomal_L14"/>
    <property type="match status" value="1"/>
</dbReference>
<dbReference type="CDD" id="cd00337">
    <property type="entry name" value="Ribosomal_uL14"/>
    <property type="match status" value="1"/>
</dbReference>
<dbReference type="PANTHER" id="PTHR11761:SF3">
    <property type="entry name" value="LARGE RIBOSOMAL SUBUNIT PROTEIN UL14M"/>
    <property type="match status" value="1"/>
</dbReference>
<dbReference type="InterPro" id="IPR036853">
    <property type="entry name" value="Ribosomal_uL14_sf"/>
</dbReference>
<evidence type="ECO:0000256" key="7">
    <source>
        <dbReference type="RuleBase" id="RU003950"/>
    </source>
</evidence>
<dbReference type="PANTHER" id="PTHR11761">
    <property type="entry name" value="50S/60S RIBOSOMAL PROTEIN L14/L23"/>
    <property type="match status" value="1"/>
</dbReference>
<comment type="function">
    <text evidence="5 7">Binds to 23S rRNA. Forms part of two intersubunit bridges in the 70S ribosome.</text>
</comment>
<comment type="similarity">
    <text evidence="5 6">Belongs to the universal ribosomal protein uL14 family.</text>
</comment>
<protein>
    <recommendedName>
        <fullName evidence="5">Large ribosomal subunit protein uL14</fullName>
    </recommendedName>
</protein>
<dbReference type="InterPro" id="IPR000218">
    <property type="entry name" value="Ribosomal_uL14"/>
</dbReference>
<evidence type="ECO:0000256" key="2">
    <source>
        <dbReference type="ARBA" id="ARBA00022884"/>
    </source>
</evidence>
<dbReference type="NCBIfam" id="TIGR01067">
    <property type="entry name" value="rplN_bact"/>
    <property type="match status" value="1"/>
</dbReference>
<dbReference type="InterPro" id="IPR005745">
    <property type="entry name" value="Ribosomal_uL14_bac-type"/>
</dbReference>
<dbReference type="HAMAP" id="MF_01367">
    <property type="entry name" value="Ribosomal_uL14"/>
    <property type="match status" value="1"/>
</dbReference>
<reference evidence="8 9" key="1">
    <citation type="submission" date="2017-09" db="EMBL/GenBank/DDBJ databases">
        <title>Depth-based differentiation of microbial function through sediment-hosted aquifers and enrichment of novel symbionts in the deep terrestrial subsurface.</title>
        <authorList>
            <person name="Probst A.J."/>
            <person name="Ladd B."/>
            <person name="Jarett J.K."/>
            <person name="Geller-Mcgrath D.E."/>
            <person name="Sieber C.M."/>
            <person name="Emerson J.B."/>
            <person name="Anantharaman K."/>
            <person name="Thomas B.C."/>
            <person name="Malmstrom R."/>
            <person name="Stieglmeier M."/>
            <person name="Klingl A."/>
            <person name="Woyke T."/>
            <person name="Ryan C.M."/>
            <person name="Banfield J.F."/>
        </authorList>
    </citation>
    <scope>NUCLEOTIDE SEQUENCE [LARGE SCALE GENOMIC DNA]</scope>
    <source>
        <strain evidence="8">CG11_big_fil_rev_8_21_14_0_20_39_34</strain>
    </source>
</reference>
<proteinExistence type="inferred from homology"/>
<evidence type="ECO:0000256" key="5">
    <source>
        <dbReference type="HAMAP-Rule" id="MF_01367"/>
    </source>
</evidence>
<evidence type="ECO:0000256" key="6">
    <source>
        <dbReference type="RuleBase" id="RU003949"/>
    </source>
</evidence>
<keyword evidence="4 5" id="KW-0687">Ribonucleoprotein</keyword>
<evidence type="ECO:0000256" key="3">
    <source>
        <dbReference type="ARBA" id="ARBA00022980"/>
    </source>
</evidence>
<comment type="subunit">
    <text evidence="5">Part of the 50S ribosomal subunit. Forms a cluster with proteins L3 and L19. In the 70S ribosome, L14 and L19 interact and together make contacts with the 16S rRNA in bridges B5 and B8.</text>
</comment>
<dbReference type="Gene3D" id="2.40.150.20">
    <property type="entry name" value="Ribosomal protein L14"/>
    <property type="match status" value="1"/>
</dbReference>
<evidence type="ECO:0000256" key="1">
    <source>
        <dbReference type="ARBA" id="ARBA00022730"/>
    </source>
</evidence>
<keyword evidence="3 5" id="KW-0689">Ribosomal protein</keyword>
<evidence type="ECO:0000313" key="9">
    <source>
        <dbReference type="Proteomes" id="UP000229600"/>
    </source>
</evidence>
<dbReference type="GO" id="GO:0006412">
    <property type="term" value="P:translation"/>
    <property type="evidence" value="ECO:0007669"/>
    <property type="project" value="UniProtKB-UniRule"/>
</dbReference>
<dbReference type="AlphaFoldDB" id="A0A2H0N3U4"/>
<dbReference type="GO" id="GO:0022625">
    <property type="term" value="C:cytosolic large ribosomal subunit"/>
    <property type="evidence" value="ECO:0007669"/>
    <property type="project" value="TreeGrafter"/>
</dbReference>
<organism evidence="8 9">
    <name type="scientific">Candidatus Magasanikbacteria bacterium CG11_big_fil_rev_8_21_14_0_20_39_34</name>
    <dbReference type="NCBI Taxonomy" id="1974653"/>
    <lineage>
        <taxon>Bacteria</taxon>
        <taxon>Candidatus Magasanikiibacteriota</taxon>
    </lineage>
</organism>